<dbReference type="GO" id="GO:0003697">
    <property type="term" value="F:single-stranded DNA binding"/>
    <property type="evidence" value="ECO:0007669"/>
    <property type="project" value="TreeGrafter"/>
</dbReference>
<evidence type="ECO:0000256" key="6">
    <source>
        <dbReference type="ARBA" id="ARBA00023306"/>
    </source>
</evidence>
<feature type="compositionally biased region" description="Pro residues" evidence="8">
    <location>
        <begin position="145"/>
        <end position="157"/>
    </location>
</feature>
<dbReference type="GO" id="GO:0031261">
    <property type="term" value="C:DNA replication preinitiation complex"/>
    <property type="evidence" value="ECO:0007669"/>
    <property type="project" value="TreeGrafter"/>
</dbReference>
<dbReference type="GO" id="GO:1902977">
    <property type="term" value="P:mitotic DNA replication preinitiation complex assembly"/>
    <property type="evidence" value="ECO:0007669"/>
    <property type="project" value="TreeGrafter"/>
</dbReference>
<dbReference type="GO" id="GO:0006270">
    <property type="term" value="P:DNA replication initiation"/>
    <property type="evidence" value="ECO:0007669"/>
    <property type="project" value="UniProtKB-UniRule"/>
</dbReference>
<dbReference type="GO" id="GO:0000727">
    <property type="term" value="P:double-strand break repair via break-induced replication"/>
    <property type="evidence" value="ECO:0007669"/>
    <property type="project" value="TreeGrafter"/>
</dbReference>
<sequence>MPDLATVRTEVKAWERDFRSRYGRDPSVQDIRDQPLIAERYKLYKKLSRASVSVQPAAGSSANTTPLRTQSTSSRAGPIPKSRPAETVNPLPGFNPFSPVKSKGKHKDTSRAFASQASRDPPSANPSVTPVGNKSRPQPRIRTPSPDPFPFILPPQPKGSSSSSNDRQSNSAVLRARKRLRGEPVSPSPNKPKRQRVRSQAILPLPSLEPTSDSGDEPDERSAAQDSSSSFVDDSPAKAPAGGKLFKLLFDDSLPVLSLHKKSNESSTSQLNGPTLDAYFVSMASHFRTSAKRPLDGGGPAPENMQLAAALHAKHSLIPPSPPPEDPVSRAKGKAVTSRKKAKFEEEGSEEDQDSPGDVDIKVVTVTRSQGKGLRQSADDLDWDPLLDRGARNHDPDAKGKSDANHHNESDTFSVDLPDELRRMLAISPSRSRSNIEERVVRGLLYGDRVGHYDPSRGGDIWDVGEGHESVRGDAEAEDDWESEPVPWEVGEL</sequence>
<feature type="compositionally biased region" description="Basic and acidic residues" evidence="8">
    <location>
        <begin position="386"/>
        <end position="410"/>
    </location>
</feature>
<feature type="region of interest" description="Disordered" evidence="8">
    <location>
        <begin position="456"/>
        <end position="493"/>
    </location>
</feature>
<dbReference type="EMBL" id="KN824831">
    <property type="protein sequence ID" value="KIL00561.1"/>
    <property type="molecule type" value="Genomic_DNA"/>
</dbReference>
<feature type="compositionally biased region" description="Polar residues" evidence="8">
    <location>
        <begin position="125"/>
        <end position="136"/>
    </location>
</feature>
<evidence type="ECO:0000313" key="9">
    <source>
        <dbReference type="EMBL" id="KIL00561.1"/>
    </source>
</evidence>
<evidence type="ECO:0000256" key="4">
    <source>
        <dbReference type="ARBA" id="ARBA00022705"/>
    </source>
</evidence>
<keyword evidence="4 7" id="KW-0235">DNA replication</keyword>
<dbReference type="PANTHER" id="PTHR28124:SF1">
    <property type="entry name" value="DNA REPLICATION REGULATOR SLD2"/>
    <property type="match status" value="1"/>
</dbReference>
<dbReference type="InParanoid" id="A0A0D0ED61"/>
<feature type="region of interest" description="Disordered" evidence="8">
    <location>
        <begin position="49"/>
        <end position="238"/>
    </location>
</feature>
<dbReference type="InterPro" id="IPR040203">
    <property type="entry name" value="Sld2"/>
</dbReference>
<accession>A0A0D0ED61</accession>
<evidence type="ECO:0000256" key="3">
    <source>
        <dbReference type="ARBA" id="ARBA00018363"/>
    </source>
</evidence>
<evidence type="ECO:0000256" key="8">
    <source>
        <dbReference type="SAM" id="MobiDB-lite"/>
    </source>
</evidence>
<comment type="similarity">
    <text evidence="2 7">Belongs to the SLD2 family.</text>
</comment>
<feature type="compositionally biased region" description="Basic residues" evidence="8">
    <location>
        <begin position="331"/>
        <end position="342"/>
    </location>
</feature>
<evidence type="ECO:0000256" key="1">
    <source>
        <dbReference type="ARBA" id="ARBA00004123"/>
    </source>
</evidence>
<feature type="compositionally biased region" description="Basic and acidic residues" evidence="8">
    <location>
        <begin position="465"/>
        <end position="475"/>
    </location>
</feature>
<reference evidence="10" key="2">
    <citation type="submission" date="2015-01" db="EMBL/GenBank/DDBJ databases">
        <title>Evolutionary Origins and Diversification of the Mycorrhizal Mutualists.</title>
        <authorList>
            <consortium name="DOE Joint Genome Institute"/>
            <consortium name="Mycorrhizal Genomics Consortium"/>
            <person name="Kohler A."/>
            <person name="Kuo A."/>
            <person name="Nagy L.G."/>
            <person name="Floudas D."/>
            <person name="Copeland A."/>
            <person name="Barry K.W."/>
            <person name="Cichocki N."/>
            <person name="Veneault-Fourrey C."/>
            <person name="LaButti K."/>
            <person name="Lindquist E.A."/>
            <person name="Lipzen A."/>
            <person name="Lundell T."/>
            <person name="Morin E."/>
            <person name="Murat C."/>
            <person name="Riley R."/>
            <person name="Ohm R."/>
            <person name="Sun H."/>
            <person name="Tunlid A."/>
            <person name="Henrissat B."/>
            <person name="Grigoriev I.V."/>
            <person name="Hibbett D.S."/>
            <person name="Martin F."/>
        </authorList>
    </citation>
    <scope>NUCLEOTIDE SEQUENCE [LARGE SCALE GENOMIC DNA]</scope>
    <source>
        <strain evidence="10">Ve08.2h10</strain>
    </source>
</reference>
<dbReference type="Pfam" id="PF11719">
    <property type="entry name" value="Drc1-Sld2"/>
    <property type="match status" value="1"/>
</dbReference>
<protein>
    <recommendedName>
        <fullName evidence="3 7">DNA replication regulator SLD2</fullName>
    </recommendedName>
</protein>
<dbReference type="OrthoDB" id="8775810at2759"/>
<feature type="region of interest" description="Disordered" evidence="8">
    <location>
        <begin position="310"/>
        <end position="418"/>
    </location>
</feature>
<evidence type="ECO:0000256" key="5">
    <source>
        <dbReference type="ARBA" id="ARBA00023242"/>
    </source>
</evidence>
<dbReference type="PANTHER" id="PTHR28124">
    <property type="entry name" value="DNA REPLICATION REGULATOR SLD2"/>
    <property type="match status" value="1"/>
</dbReference>
<keyword evidence="10" id="KW-1185">Reference proteome</keyword>
<dbReference type="HOGENOM" id="CLU_035050_0_0_1"/>
<dbReference type="GO" id="GO:0003688">
    <property type="term" value="F:DNA replication origin binding"/>
    <property type="evidence" value="ECO:0007669"/>
    <property type="project" value="TreeGrafter"/>
</dbReference>
<comment type="subcellular location">
    <subcellularLocation>
        <location evidence="1 7">Nucleus</location>
    </subcellularLocation>
</comment>
<dbReference type="Proteomes" id="UP000054538">
    <property type="component" value="Unassembled WGS sequence"/>
</dbReference>
<evidence type="ECO:0000313" key="10">
    <source>
        <dbReference type="Proteomes" id="UP000054538"/>
    </source>
</evidence>
<evidence type="ECO:0000256" key="2">
    <source>
        <dbReference type="ARBA" id="ARBA00007276"/>
    </source>
</evidence>
<keyword evidence="6 7" id="KW-0131">Cell cycle</keyword>
<feature type="compositionally biased region" description="Low complexity" evidence="8">
    <location>
        <begin position="160"/>
        <end position="171"/>
    </location>
</feature>
<organism evidence="9 10">
    <name type="scientific">Paxillus rubicundulus Ve08.2h10</name>
    <dbReference type="NCBI Taxonomy" id="930991"/>
    <lineage>
        <taxon>Eukaryota</taxon>
        <taxon>Fungi</taxon>
        <taxon>Dikarya</taxon>
        <taxon>Basidiomycota</taxon>
        <taxon>Agaricomycotina</taxon>
        <taxon>Agaricomycetes</taxon>
        <taxon>Agaricomycetidae</taxon>
        <taxon>Boletales</taxon>
        <taxon>Paxilineae</taxon>
        <taxon>Paxillaceae</taxon>
        <taxon>Paxillus</taxon>
    </lineage>
</organism>
<gene>
    <name evidence="9" type="ORF">PAXRUDRAFT_129532</name>
</gene>
<reference evidence="9 10" key="1">
    <citation type="submission" date="2014-04" db="EMBL/GenBank/DDBJ databases">
        <authorList>
            <consortium name="DOE Joint Genome Institute"/>
            <person name="Kuo A."/>
            <person name="Kohler A."/>
            <person name="Jargeat P."/>
            <person name="Nagy L.G."/>
            <person name="Floudas D."/>
            <person name="Copeland A."/>
            <person name="Barry K.W."/>
            <person name="Cichocki N."/>
            <person name="Veneault-Fourrey C."/>
            <person name="LaButti K."/>
            <person name="Lindquist E.A."/>
            <person name="Lipzen A."/>
            <person name="Lundell T."/>
            <person name="Morin E."/>
            <person name="Murat C."/>
            <person name="Sun H."/>
            <person name="Tunlid A."/>
            <person name="Henrissat B."/>
            <person name="Grigoriev I.V."/>
            <person name="Hibbett D.S."/>
            <person name="Martin F."/>
            <person name="Nordberg H.P."/>
            <person name="Cantor M.N."/>
            <person name="Hua S.X."/>
        </authorList>
    </citation>
    <scope>NUCLEOTIDE SEQUENCE [LARGE SCALE GENOMIC DNA]</scope>
    <source>
        <strain evidence="9 10">Ve08.2h10</strain>
    </source>
</reference>
<feature type="compositionally biased region" description="Acidic residues" evidence="8">
    <location>
        <begin position="347"/>
        <end position="357"/>
    </location>
</feature>
<comment type="function">
    <text evidence="7">Has a role in the initiation of DNA replication. Required at S-phase checkpoint.</text>
</comment>
<proteinExistence type="inferred from homology"/>
<name>A0A0D0ED61_9AGAM</name>
<dbReference type="AlphaFoldDB" id="A0A0D0ED61"/>
<evidence type="ECO:0000256" key="7">
    <source>
        <dbReference type="RuleBase" id="RU367067"/>
    </source>
</evidence>
<dbReference type="InterPro" id="IPR021110">
    <property type="entry name" value="DNA_rep_checkpnt_protein"/>
</dbReference>
<keyword evidence="5 7" id="KW-0539">Nucleus</keyword>
<dbReference type="STRING" id="930991.A0A0D0ED61"/>
<feature type="compositionally biased region" description="Polar residues" evidence="8">
    <location>
        <begin position="50"/>
        <end position="75"/>
    </location>
</feature>
<dbReference type="Gene3D" id="1.10.10.1460">
    <property type="match status" value="1"/>
</dbReference>